<dbReference type="EMBL" id="AJWK01001641">
    <property type="status" value="NOT_ANNOTATED_CDS"/>
    <property type="molecule type" value="Genomic_DNA"/>
</dbReference>
<feature type="compositionally biased region" description="Acidic residues" evidence="4">
    <location>
        <begin position="126"/>
        <end position="135"/>
    </location>
</feature>
<feature type="domain" description="SAM" evidence="5">
    <location>
        <begin position="844"/>
        <end position="902"/>
    </location>
</feature>
<feature type="compositionally biased region" description="Polar residues" evidence="4">
    <location>
        <begin position="267"/>
        <end position="288"/>
    </location>
</feature>
<organism evidence="6 7">
    <name type="scientific">Lutzomyia longipalpis</name>
    <name type="common">Sand fly</name>
    <dbReference type="NCBI Taxonomy" id="7200"/>
    <lineage>
        <taxon>Eukaryota</taxon>
        <taxon>Metazoa</taxon>
        <taxon>Ecdysozoa</taxon>
        <taxon>Arthropoda</taxon>
        <taxon>Hexapoda</taxon>
        <taxon>Insecta</taxon>
        <taxon>Pterygota</taxon>
        <taxon>Neoptera</taxon>
        <taxon>Endopterygota</taxon>
        <taxon>Diptera</taxon>
        <taxon>Nematocera</taxon>
        <taxon>Psychodoidea</taxon>
        <taxon>Psychodidae</taxon>
        <taxon>Lutzomyia</taxon>
        <taxon>Lutzomyia</taxon>
    </lineage>
</organism>
<accession>A0A1B0C8Z5</accession>
<evidence type="ECO:0000259" key="5">
    <source>
        <dbReference type="PROSITE" id="PS50105"/>
    </source>
</evidence>
<sequence length="1049" mass="115933">ELVADGNRQKPPLRLVATGRGFSSSPQRQPHPGGTRVGNGEREERAGSSVSTEGNATDSEEEERNCSTEVTDSTSSDSSSDSEEQRQPLEPISEEAASARKRTDDEENGGGDMSDCEVKSGKCSEEEISSDDTEFMDLPLPPVPTKATEIHNVDVHPSVAAYLMSRMDYFDLRHVDSGDEVHSISEDDDTPPPPSGKSFEGTTPRQESSIWFTSDEETAPYVDKSPLLGCSEASSLEILENFRGTQQSSCDDSTCCDEDFTWVRSENISEEPQSLPVTSTTIPPSNVPSGKPPRPAGSLDRRRQLTTNRQERDSKSRSAHSLIKDKSLGNEQKDKHAEKHLPRTSSFEGATEGAYPAHRRESPGFWEPPPPSYPYHWETPPHPFWPSCHASREELRFMEMHRRHQDQLYRYGSSGALNSSHPDMYGCCQQRYHPPPPPPCCSCERLSHWNLNQRQDIDERLRRLQSDKESLALQVQVLSEQVAAQNEKISDLERMLTEKTQLLSNADDLLHREMLSRSSLETQKLELMSAMSELKLQQAALERENLELRTSQINNNSIMTRRPPMAPSRAMTGFSATPPPHGASGGGSLTSTPLGGSHGNLQQHSTSTPATPKTPPASFRRQVDVVHYNSLPRQSFPTTIAAGQENHQGGSGTTDTNANPKRNVAFGKDYKIANPTTASTPAIGNIYHHQLKVIEDNHELSRSFTPQPSPSPSAKAKSSFRSIFGKIRRSNSGTLEDLPAHDGGGDFKRGGFRSTAGARLGWSGVPQGRPERPIEEWDVDSVCTWLETLGLGAHEEDARRWLKHGGVELIKASPVDIVLALAEMAGKENDELFQNAGKLDCAWILRWLDDVGLPQHKDTFSAARLDGRMLHKLTMEDLATLHVTSSLHAASLRRGIQVLRDNNFSPDCLIRRSEYAPNLRGAGVHGALMMLEPRFNAELLADLLSIPPSKTLLRRHLATHFKELLGRDVIQSKRDAENVLGFTPLTLTAKIKTPKKSQFSLKRKKSTKGGDEWSDYVCPMGSSGDTTVLKSSNQTAISMRNRTPQEAAV</sequence>
<dbReference type="Pfam" id="PF07647">
    <property type="entry name" value="SAM_2"/>
    <property type="match status" value="1"/>
</dbReference>
<dbReference type="InterPro" id="IPR029515">
    <property type="entry name" value="Liprin"/>
</dbReference>
<feature type="compositionally biased region" description="Basic and acidic residues" evidence="4">
    <location>
        <begin position="299"/>
        <end position="341"/>
    </location>
</feature>
<dbReference type="VEuPathDB" id="VectorBase:LLONM1_011414"/>
<dbReference type="AlphaFoldDB" id="A0A1B0C8Z5"/>
<dbReference type="Gene3D" id="1.10.150.50">
    <property type="entry name" value="Transcription Factor, Ets-1"/>
    <property type="match status" value="3"/>
</dbReference>
<keyword evidence="1" id="KW-0677">Repeat</keyword>
<dbReference type="FunFam" id="1.10.150.50:FF:000005">
    <property type="entry name" value="Liprin-beta-1 isoform 1"/>
    <property type="match status" value="1"/>
</dbReference>
<dbReference type="GO" id="GO:0007528">
    <property type="term" value="P:neuromuscular junction development"/>
    <property type="evidence" value="ECO:0007669"/>
    <property type="project" value="TreeGrafter"/>
</dbReference>
<dbReference type="GO" id="GO:0048786">
    <property type="term" value="C:presynaptic active zone"/>
    <property type="evidence" value="ECO:0007669"/>
    <property type="project" value="TreeGrafter"/>
</dbReference>
<reference evidence="6" key="1">
    <citation type="submission" date="2020-05" db="UniProtKB">
        <authorList>
            <consortium name="EnsemblMetazoa"/>
        </authorList>
    </citation>
    <scope>IDENTIFICATION</scope>
    <source>
        <strain evidence="6">Jacobina</strain>
    </source>
</reference>
<evidence type="ECO:0000256" key="3">
    <source>
        <dbReference type="SAM" id="Coils"/>
    </source>
</evidence>
<proteinExistence type="predicted"/>
<dbReference type="InterPro" id="IPR058914">
    <property type="entry name" value="LIPB1/2_CC"/>
</dbReference>
<feature type="compositionally biased region" description="Basic and acidic residues" evidence="4">
    <location>
        <begin position="116"/>
        <end position="125"/>
    </location>
</feature>
<evidence type="ECO:0000313" key="6">
    <source>
        <dbReference type="EnsemblMetazoa" id="LLOJ000417-PA"/>
    </source>
</evidence>
<dbReference type="PROSITE" id="PS50105">
    <property type="entry name" value="SAM_DOMAIN"/>
    <property type="match status" value="1"/>
</dbReference>
<feature type="region of interest" description="Disordered" evidence="4">
    <location>
        <begin position="699"/>
        <end position="719"/>
    </location>
</feature>
<feature type="region of interest" description="Disordered" evidence="4">
    <location>
        <begin position="180"/>
        <end position="207"/>
    </location>
</feature>
<dbReference type="InterPro" id="IPR013761">
    <property type="entry name" value="SAM/pointed_sf"/>
</dbReference>
<dbReference type="Pfam" id="PF00536">
    <property type="entry name" value="SAM_1"/>
    <property type="match status" value="1"/>
</dbReference>
<dbReference type="VEuPathDB" id="VectorBase:LLOJ000417"/>
<dbReference type="CDD" id="cd09566">
    <property type="entry name" value="SAM_liprin-beta1_2_repeat2"/>
    <property type="match status" value="1"/>
</dbReference>
<protein>
    <recommendedName>
        <fullName evidence="5">SAM domain-containing protein</fullName>
    </recommendedName>
</protein>
<dbReference type="SMART" id="SM00454">
    <property type="entry name" value="SAM"/>
    <property type="match status" value="1"/>
</dbReference>
<feature type="region of interest" description="Disordered" evidence="4">
    <location>
        <begin position="1"/>
        <end position="142"/>
    </location>
</feature>
<feature type="coiled-coil region" evidence="3">
    <location>
        <begin position="454"/>
        <end position="556"/>
    </location>
</feature>
<feature type="region of interest" description="Disordered" evidence="4">
    <location>
        <begin position="558"/>
        <end position="616"/>
    </location>
</feature>
<dbReference type="EnsemblMetazoa" id="LLOJ000417-RA">
    <property type="protein sequence ID" value="LLOJ000417-PA"/>
    <property type="gene ID" value="LLOJ000417"/>
</dbReference>
<evidence type="ECO:0000256" key="2">
    <source>
        <dbReference type="ARBA" id="ARBA00023054"/>
    </source>
</evidence>
<keyword evidence="7" id="KW-1185">Reference proteome</keyword>
<evidence type="ECO:0000256" key="1">
    <source>
        <dbReference type="ARBA" id="ARBA00022737"/>
    </source>
</evidence>
<evidence type="ECO:0000313" key="7">
    <source>
        <dbReference type="Proteomes" id="UP000092461"/>
    </source>
</evidence>
<feature type="region of interest" description="Disordered" evidence="4">
    <location>
        <begin position="267"/>
        <end position="363"/>
    </location>
</feature>
<feature type="compositionally biased region" description="Low complexity" evidence="4">
    <location>
        <begin position="67"/>
        <end position="79"/>
    </location>
</feature>
<keyword evidence="2 3" id="KW-0175">Coiled coil</keyword>
<dbReference type="Pfam" id="PF26022">
    <property type="entry name" value="CC_Liprin_beta"/>
    <property type="match status" value="1"/>
</dbReference>
<dbReference type="InterPro" id="IPR037618">
    <property type="entry name" value="LIPB1/2_SAM_2nd"/>
</dbReference>
<dbReference type="Proteomes" id="UP000092461">
    <property type="component" value="Unassembled WGS sequence"/>
</dbReference>
<dbReference type="PANTHER" id="PTHR12587">
    <property type="entry name" value="LAR INTERACTING PROTEIN LIP -RELATED PROTEIN"/>
    <property type="match status" value="1"/>
</dbReference>
<dbReference type="InterPro" id="IPR001660">
    <property type="entry name" value="SAM"/>
</dbReference>
<dbReference type="SUPFAM" id="SSF47769">
    <property type="entry name" value="SAM/Pointed domain"/>
    <property type="match status" value="1"/>
</dbReference>
<dbReference type="PANTHER" id="PTHR12587:SF14">
    <property type="entry name" value="AT31531P"/>
    <property type="match status" value="1"/>
</dbReference>
<feature type="compositionally biased region" description="Polar residues" evidence="4">
    <location>
        <begin position="48"/>
        <end position="57"/>
    </location>
</feature>
<evidence type="ECO:0000256" key="4">
    <source>
        <dbReference type="SAM" id="MobiDB-lite"/>
    </source>
</evidence>
<name>A0A1B0C8Z5_LUTLO</name>